<gene>
    <name evidence="8" type="ORF">QYE77_05400</name>
</gene>
<protein>
    <submittedName>
        <fullName evidence="8">Methyl-accepting chemotaxis protein</fullName>
    </submittedName>
</protein>
<dbReference type="InterPro" id="IPR004089">
    <property type="entry name" value="MCPsignal_dom"/>
</dbReference>
<feature type="domain" description="HAMP" evidence="7">
    <location>
        <begin position="211"/>
        <end position="263"/>
    </location>
</feature>
<dbReference type="InterPro" id="IPR024478">
    <property type="entry name" value="HlyB_4HB_MCP"/>
</dbReference>
<dbReference type="PANTHER" id="PTHR32089">
    <property type="entry name" value="METHYL-ACCEPTING CHEMOTAXIS PROTEIN MCPB"/>
    <property type="match status" value="1"/>
</dbReference>
<dbReference type="Pfam" id="PF12729">
    <property type="entry name" value="4HB_MCP_1"/>
    <property type="match status" value="1"/>
</dbReference>
<dbReference type="Pfam" id="PF00015">
    <property type="entry name" value="MCPsignal"/>
    <property type="match status" value="1"/>
</dbReference>
<comment type="similarity">
    <text evidence="2">Belongs to the methyl-accepting chemotaxis (MCP) protein family.</text>
</comment>
<keyword evidence="5" id="KW-1133">Transmembrane helix</keyword>
<reference evidence="8 9" key="1">
    <citation type="submission" date="2023-07" db="EMBL/GenBank/DDBJ databases">
        <title>Novel species of Thermanaerothrix with wide hydrolytic capabilities.</title>
        <authorList>
            <person name="Zayulina K.S."/>
            <person name="Podosokorskaya O.A."/>
            <person name="Elcheninov A.G."/>
        </authorList>
    </citation>
    <scope>NUCLEOTIDE SEQUENCE [LARGE SCALE GENOMIC DNA]</scope>
    <source>
        <strain evidence="8 9">4228-RoL</strain>
    </source>
</reference>
<keyword evidence="9" id="KW-1185">Reference proteome</keyword>
<evidence type="ECO:0000256" key="3">
    <source>
        <dbReference type="PROSITE-ProRule" id="PRU00284"/>
    </source>
</evidence>
<dbReference type="PANTHER" id="PTHR32089:SF112">
    <property type="entry name" value="LYSOZYME-LIKE PROTEIN-RELATED"/>
    <property type="match status" value="1"/>
</dbReference>
<organism evidence="8 9">
    <name type="scientific">Thermanaerothrix solaris</name>
    <dbReference type="NCBI Taxonomy" id="3058434"/>
    <lineage>
        <taxon>Bacteria</taxon>
        <taxon>Bacillati</taxon>
        <taxon>Chloroflexota</taxon>
        <taxon>Anaerolineae</taxon>
        <taxon>Anaerolineales</taxon>
        <taxon>Anaerolineaceae</taxon>
        <taxon>Thermanaerothrix</taxon>
    </lineage>
</organism>
<keyword evidence="1 3" id="KW-0807">Transducer</keyword>
<dbReference type="PROSITE" id="PS50885">
    <property type="entry name" value="HAMP"/>
    <property type="match status" value="2"/>
</dbReference>
<keyword evidence="5" id="KW-0812">Transmembrane</keyword>
<keyword evidence="4" id="KW-0175">Coiled coil</keyword>
<dbReference type="CDD" id="cd06225">
    <property type="entry name" value="HAMP"/>
    <property type="match status" value="1"/>
</dbReference>
<dbReference type="Gene3D" id="6.10.340.10">
    <property type="match status" value="1"/>
</dbReference>
<dbReference type="SMART" id="SM00304">
    <property type="entry name" value="HAMP"/>
    <property type="match status" value="2"/>
</dbReference>
<sequence length="698" mass="74153">MNPLNRLRLLVKLSLAFGVVVLLTLVLAVESYLGIADAHAQSAMLYSQNLTPAIDVGRARTMLYQIRGNLFNIFLLPDDTLKLESQINQNIAGVTAIIRDLRALNLPGSEAALATFETAWQDYISKLDDTLQQIHAGNRSAAIARATVGDLAMARQTADAAMEGLLTVVQRAAEEAHAHSERTFERVRWTLMVIAILAVGLSIALAVLITRNLNQPIQVMVGALSNLSQGDLNRHIPIAVKESIAKRGDEIGALGKALKAAEDYIVAMAELADRIAAGDLSLTITPRSPQDELGNAYVRMVEGLRRQVQQIMQAVERLNAIAQDLRNAAFQSGEASQQMAQTLQQVARGIAEQSESVNRTAASVNEVARAIEGIARGAQEQSQAVANASSLTALISGDVSQMAESVETVFRDATGAAQLAQQGVQAVQQTIEGIENIRNRFGFSAQRVEEMGVRSREIGTILETIQDIAAQTNLLALNAAIEAARAGEHGKGFAVVADEVRKLAERAAAATKEIAQLVRGIQQTVDEAVNAMRAGNEDVQRGVELANQAGQALAFIHEVSEAVKQQAELTANAAVRVRDAVDQLVSAVDSVSAVVEENTASTEEMTASVGEVNQAIETIASVSEENSAAIEEVSASAEEVSAQVAEVANAVDGLAAMAHSLEALVAHFRLNQGETPMMANEPVAPPVVQVLEPVTPGS</sequence>
<evidence type="ECO:0000259" key="7">
    <source>
        <dbReference type="PROSITE" id="PS50885"/>
    </source>
</evidence>
<dbReference type="Gene3D" id="1.10.287.950">
    <property type="entry name" value="Methyl-accepting chemotaxis protein"/>
    <property type="match status" value="3"/>
</dbReference>
<dbReference type="SUPFAM" id="SSF58104">
    <property type="entry name" value="Methyl-accepting chemotaxis protein (MCP) signaling domain"/>
    <property type="match status" value="2"/>
</dbReference>
<proteinExistence type="inferred from homology"/>
<dbReference type="Proteomes" id="UP001254165">
    <property type="component" value="Unassembled WGS sequence"/>
</dbReference>
<evidence type="ECO:0000256" key="2">
    <source>
        <dbReference type="ARBA" id="ARBA00029447"/>
    </source>
</evidence>
<evidence type="ECO:0000313" key="9">
    <source>
        <dbReference type="Proteomes" id="UP001254165"/>
    </source>
</evidence>
<dbReference type="Pfam" id="PF00672">
    <property type="entry name" value="HAMP"/>
    <property type="match status" value="2"/>
</dbReference>
<evidence type="ECO:0000256" key="4">
    <source>
        <dbReference type="SAM" id="Coils"/>
    </source>
</evidence>
<comment type="caution">
    <text evidence="8">The sequence shown here is derived from an EMBL/GenBank/DDBJ whole genome shotgun (WGS) entry which is preliminary data.</text>
</comment>
<dbReference type="InterPro" id="IPR003660">
    <property type="entry name" value="HAMP_dom"/>
</dbReference>
<feature type="domain" description="Methyl-accepting transducer" evidence="6">
    <location>
        <begin position="356"/>
        <end position="613"/>
    </location>
</feature>
<evidence type="ECO:0000259" key="6">
    <source>
        <dbReference type="PROSITE" id="PS50111"/>
    </source>
</evidence>
<evidence type="ECO:0000313" key="8">
    <source>
        <dbReference type="EMBL" id="MDT8897695.1"/>
    </source>
</evidence>
<dbReference type="PROSITE" id="PS50111">
    <property type="entry name" value="CHEMOTAXIS_TRANSDUC_2"/>
    <property type="match status" value="1"/>
</dbReference>
<dbReference type="RefSeq" id="WP_315624358.1">
    <property type="nucleotide sequence ID" value="NZ_JAUHMF010000001.1"/>
</dbReference>
<feature type="domain" description="HAMP" evidence="7">
    <location>
        <begin position="265"/>
        <end position="309"/>
    </location>
</feature>
<evidence type="ECO:0000256" key="1">
    <source>
        <dbReference type="ARBA" id="ARBA00023224"/>
    </source>
</evidence>
<accession>A0ABU3NLH6</accession>
<feature type="coiled-coil region" evidence="4">
    <location>
        <begin position="301"/>
        <end position="328"/>
    </location>
</feature>
<evidence type="ECO:0000256" key="5">
    <source>
        <dbReference type="SAM" id="Phobius"/>
    </source>
</evidence>
<dbReference type="EMBL" id="JAUHMF010000001">
    <property type="protein sequence ID" value="MDT8897695.1"/>
    <property type="molecule type" value="Genomic_DNA"/>
</dbReference>
<dbReference type="SMART" id="SM00283">
    <property type="entry name" value="MA"/>
    <property type="match status" value="1"/>
</dbReference>
<feature type="transmembrane region" description="Helical" evidence="5">
    <location>
        <begin position="189"/>
        <end position="210"/>
    </location>
</feature>
<name>A0ABU3NLH6_9CHLR</name>
<keyword evidence="5" id="KW-0472">Membrane</keyword>